<organism evidence="1 2">
    <name type="scientific">Favolaschia claudopus</name>
    <dbReference type="NCBI Taxonomy" id="2862362"/>
    <lineage>
        <taxon>Eukaryota</taxon>
        <taxon>Fungi</taxon>
        <taxon>Dikarya</taxon>
        <taxon>Basidiomycota</taxon>
        <taxon>Agaricomycotina</taxon>
        <taxon>Agaricomycetes</taxon>
        <taxon>Agaricomycetidae</taxon>
        <taxon>Agaricales</taxon>
        <taxon>Marasmiineae</taxon>
        <taxon>Mycenaceae</taxon>
        <taxon>Favolaschia</taxon>
    </lineage>
</organism>
<protein>
    <recommendedName>
        <fullName evidence="3">Sulfhydryl oxidase</fullName>
    </recommendedName>
</protein>
<reference evidence="1 2" key="1">
    <citation type="journal article" date="2024" name="J Genomics">
        <title>Draft genome sequencing and assembly of Favolaschia claudopus CIRM-BRFM 2984 isolated from oak limbs.</title>
        <authorList>
            <person name="Navarro D."/>
            <person name="Drula E."/>
            <person name="Chaduli D."/>
            <person name="Cazenave R."/>
            <person name="Ahrendt S."/>
            <person name="Wang J."/>
            <person name="Lipzen A."/>
            <person name="Daum C."/>
            <person name="Barry K."/>
            <person name="Grigoriev I.V."/>
            <person name="Favel A."/>
            <person name="Rosso M.N."/>
            <person name="Martin F."/>
        </authorList>
    </citation>
    <scope>NUCLEOTIDE SEQUENCE [LARGE SCALE GENOMIC DNA]</scope>
    <source>
        <strain evidence="1 2">CIRM-BRFM 2984</strain>
    </source>
</reference>
<gene>
    <name evidence="1" type="ORF">R3P38DRAFT_3168442</name>
</gene>
<dbReference type="Proteomes" id="UP001362999">
    <property type="component" value="Unassembled WGS sequence"/>
</dbReference>
<evidence type="ECO:0008006" key="3">
    <source>
        <dbReference type="Google" id="ProtNLM"/>
    </source>
</evidence>
<proteinExistence type="predicted"/>
<comment type="caution">
    <text evidence="1">The sequence shown here is derived from an EMBL/GenBank/DDBJ whole genome shotgun (WGS) entry which is preliminary data.</text>
</comment>
<sequence length="91" mass="10079">MTPLESVLEDLNTAYNAAFPDGNPKLQPLTQTEIASIERVFSALRAFYAPGRCSECANRYAMLSKYLKTRVEPEPRTEAGGIVLVPDSEEE</sequence>
<dbReference type="AlphaFoldDB" id="A0AAW0E4D6"/>
<evidence type="ECO:0000313" key="2">
    <source>
        <dbReference type="Proteomes" id="UP001362999"/>
    </source>
</evidence>
<accession>A0AAW0E4D6</accession>
<evidence type="ECO:0000313" key="1">
    <source>
        <dbReference type="EMBL" id="KAK7059989.1"/>
    </source>
</evidence>
<name>A0AAW0E4D6_9AGAR</name>
<keyword evidence="2" id="KW-1185">Reference proteome</keyword>
<dbReference type="EMBL" id="JAWWNJ010000003">
    <property type="protein sequence ID" value="KAK7059989.1"/>
    <property type="molecule type" value="Genomic_DNA"/>
</dbReference>